<dbReference type="InterPro" id="IPR052918">
    <property type="entry name" value="Motility_Chemotaxis_Reg"/>
</dbReference>
<evidence type="ECO:0000256" key="1">
    <source>
        <dbReference type="SAM" id="SignalP"/>
    </source>
</evidence>
<dbReference type="EMBL" id="PQVF01000020">
    <property type="protein sequence ID" value="POY34687.1"/>
    <property type="molecule type" value="Genomic_DNA"/>
</dbReference>
<dbReference type="InterPro" id="IPR013783">
    <property type="entry name" value="Ig-like_fold"/>
</dbReference>
<dbReference type="RefSeq" id="WP_103790711.1">
    <property type="nucleotide sequence ID" value="NZ_PQVF01000020.1"/>
</dbReference>
<dbReference type="Pfam" id="PF06739">
    <property type="entry name" value="SBBP"/>
    <property type="match status" value="1"/>
</dbReference>
<evidence type="ECO:0000259" key="2">
    <source>
        <dbReference type="PROSITE" id="PS50093"/>
    </source>
</evidence>
<dbReference type="NCBIfam" id="TIGR04131">
    <property type="entry name" value="Bac_Flav_CTERM"/>
    <property type="match status" value="1"/>
</dbReference>
<dbReference type="PANTHER" id="PTHR35580:SF1">
    <property type="entry name" value="PHYTASE-LIKE DOMAIN-CONTAINING PROTEIN"/>
    <property type="match status" value="1"/>
</dbReference>
<reference evidence="3 4" key="1">
    <citation type="submission" date="2018-01" db="EMBL/GenBank/DDBJ databases">
        <authorList>
            <person name="Gaut B.S."/>
            <person name="Morton B.R."/>
            <person name="Clegg M.T."/>
            <person name="Duvall M.R."/>
        </authorList>
    </citation>
    <scope>NUCLEOTIDE SEQUENCE [LARGE SCALE GENOMIC DNA]</scope>
    <source>
        <strain evidence="3 4">HR-AV</strain>
    </source>
</reference>
<comment type="caution">
    <text evidence="3">The sequence shown here is derived from an EMBL/GenBank/DDBJ whole genome shotgun (WGS) entry which is preliminary data.</text>
</comment>
<feature type="signal peptide" evidence="1">
    <location>
        <begin position="1"/>
        <end position="22"/>
    </location>
</feature>
<dbReference type="SUPFAM" id="SSF101898">
    <property type="entry name" value="NHL repeat"/>
    <property type="match status" value="1"/>
</dbReference>
<proteinExistence type="predicted"/>
<protein>
    <recommendedName>
        <fullName evidence="2">PKD domain-containing protein</fullName>
    </recommendedName>
</protein>
<dbReference type="InterPro" id="IPR026341">
    <property type="entry name" value="T9SS_type_B"/>
</dbReference>
<accession>A0A2S4ZXH0</accession>
<dbReference type="Gene3D" id="2.60.40.10">
    <property type="entry name" value="Immunoglobulins"/>
    <property type="match status" value="1"/>
</dbReference>
<dbReference type="InterPro" id="IPR000601">
    <property type="entry name" value="PKD_dom"/>
</dbReference>
<keyword evidence="4" id="KW-1185">Reference proteome</keyword>
<dbReference type="PROSITE" id="PS50093">
    <property type="entry name" value="PKD"/>
    <property type="match status" value="1"/>
</dbReference>
<evidence type="ECO:0000313" key="3">
    <source>
        <dbReference type="EMBL" id="POY34687.1"/>
    </source>
</evidence>
<dbReference type="InterPro" id="IPR035986">
    <property type="entry name" value="PKD_dom_sf"/>
</dbReference>
<dbReference type="Pfam" id="PF13585">
    <property type="entry name" value="CHU_C"/>
    <property type="match status" value="1"/>
</dbReference>
<sequence>MNYLFRQVAFFVLFLISFQLKAQQPNLQWGMGISGNLYENGHNVVVDKLGNSYISGTFNDVVSFGTSPSITSITAKGDKDIFVAKYDPNGNFIWVKSFGSVNADEPRSMAIDSNDNIFIAGKIGGDVNFDPSGNAVFTSKGSTDLFLASYDSDGNYRWAYATGNGSEDAANSIAIDKNNDVYLTGTFFYQVAFDPHDPTALTGIPSSLDFFIGKYTNDGNLYWVKNIGENNISHESYWIAVDDQSNVYVTGLFHLTVDFDPSASNAAFLTSKGNDAFVAKYDKDGNYQWAFNLNNSNIDDIVRPFCVLANTDGTIYLTGYYSGAADFDPSAVATNEMTAIGKYDGFFAKYSKDGAFIWSKSIGGLDGTAYLAASATDKDNNLYISGGFTRTVDFDPNSGVQNRVCTSLGHDAFIAKYDTEGNYSWVIDMDGTWGFGQGKNLYVDEKGNSFLIGSFMDKLDIDPGSCEVLLTAKVWDAFFAKYGPDQANLTDILAYSLPQQISPAVINKVNHTISIELQPGTDVSKLSPTIEVSPCSVITPASGVVKNFATPVVYTVTDKYNHTQQWTVNVTVSGRVTCSGRVTPIQVITLGTTANPVDLPGSTTYSRNESNPSDGSYGYFSTVPNVFGNAWQSGELDHTTGDANGRMLIFNASNEPGEFYRAPISGLCTNAIYRFSAFIANVLHKTRGCSPDNPVNVTFEIRDKNNNIIDQVSTGNIYAENQMKWMEFGIDFTGQTEVFLVMRNNGPGGCGNDLAIDDISFSICGSIDISSDVSGATSTETFVCNGANVNLKSTLISGFVNPDYQWQSSADNKIWNNIPGATTGSLALTNVQTTDPQYYRLIVAATGTINDPSSNCKVIASPFTVNVIGDPVLVSDNNKTNLCLGEKTVLRNTTGKARSYQWLLNGNKLTNSVADTLLVTDRGSYSLKITNDGGCERLSNAIQIETRPIPDAKFSFISDCSAPFRFFDDSKISDNSTLTYLWNFDDAASGANNTSTVKDPVHSFKSTGIKKVSLTVTSPYSCSKTFVYDVSVIGSNLKAAIQNLSVAPYCTNGEMVFKDASTIGLGVITYRKWEIVDAANQVVKTVLDDAQINFSVPGSTVSQSFKVRLTVGFSSVCTDIKELSFTIDPSPLVSLNLPVTTICANEPSFVLTGGMPLNGIGGKGTYTVDGVKQTSFSPQNAGPGEHIIRYTFKNSPTGCESYSEQKITVSPIPIIDCKDYTVVEGINEELKIIADQPGSAYSYQWAPADGLSDPTISNPVLSPTIDKTYRVTITNIENCSVQCVVNVTVLPKIEFTNVFTPNGDGKNDTWSLTGAERYPNMELIVFDRFGSQVFYSKGYASPWDGKYKNKSLSQGTYYYIIKPNVHQLKPRTGSITIIY</sequence>
<name>A0A2S4ZXH0_9SPHI</name>
<feature type="chain" id="PRO_5015540451" description="PKD domain-containing protein" evidence="1">
    <location>
        <begin position="23"/>
        <end position="1379"/>
    </location>
</feature>
<dbReference type="CDD" id="cd00146">
    <property type="entry name" value="PKD"/>
    <property type="match status" value="1"/>
</dbReference>
<dbReference type="InterPro" id="IPR010620">
    <property type="entry name" value="SBBP_repeat"/>
</dbReference>
<gene>
    <name evidence="3" type="ORF">C3K47_18795</name>
</gene>
<dbReference type="Pfam" id="PF18911">
    <property type="entry name" value="PKD_4"/>
    <property type="match status" value="1"/>
</dbReference>
<feature type="domain" description="PKD" evidence="2">
    <location>
        <begin position="967"/>
        <end position="1032"/>
    </location>
</feature>
<dbReference type="Proteomes" id="UP000236893">
    <property type="component" value="Unassembled WGS sequence"/>
</dbReference>
<dbReference type="OrthoDB" id="1652165at2"/>
<dbReference type="SUPFAM" id="SSF49299">
    <property type="entry name" value="PKD domain"/>
    <property type="match status" value="1"/>
</dbReference>
<evidence type="ECO:0000313" key="4">
    <source>
        <dbReference type="Proteomes" id="UP000236893"/>
    </source>
</evidence>
<organism evidence="3 4">
    <name type="scientific">Solitalea longa</name>
    <dbReference type="NCBI Taxonomy" id="2079460"/>
    <lineage>
        <taxon>Bacteria</taxon>
        <taxon>Pseudomonadati</taxon>
        <taxon>Bacteroidota</taxon>
        <taxon>Sphingobacteriia</taxon>
        <taxon>Sphingobacteriales</taxon>
        <taxon>Sphingobacteriaceae</taxon>
        <taxon>Solitalea</taxon>
    </lineage>
</organism>
<dbReference type="PANTHER" id="PTHR35580">
    <property type="entry name" value="CELL SURFACE GLYCOPROTEIN (S-LAYER PROTEIN)-LIKE PROTEIN"/>
    <property type="match status" value="1"/>
</dbReference>
<keyword evidence="1" id="KW-0732">Signal</keyword>
<dbReference type="Gene3D" id="2.60.40.2340">
    <property type="match status" value="1"/>
</dbReference>